<evidence type="ECO:0000256" key="3">
    <source>
        <dbReference type="ARBA" id="ARBA00022475"/>
    </source>
</evidence>
<comment type="subcellular location">
    <subcellularLocation>
        <location evidence="1">Cell membrane</location>
        <topology evidence="1">Multi-pass membrane protein</topology>
    </subcellularLocation>
</comment>
<dbReference type="PANTHER" id="PTHR33452:SF1">
    <property type="entry name" value="INNER MEMBRANE PROTEIN YPHA-RELATED"/>
    <property type="match status" value="1"/>
</dbReference>
<proteinExistence type="inferred from homology"/>
<feature type="transmembrane region" description="Helical" evidence="7">
    <location>
        <begin position="136"/>
        <end position="156"/>
    </location>
</feature>
<dbReference type="InterPro" id="IPR051907">
    <property type="entry name" value="DoxX-like_oxidoreductase"/>
</dbReference>
<sequence length="163" mass="17863">MTMSTNTAAADSFAPPDAHGLRARWNRLAELLTRLVPHDLLALATRVGIAAIFFLSGRTKVEGFLTLTPSAYELFRTEYKLPLLPPELAAHLAAYAEHLFPVLLVLGLFTRLSALALLGMTLVIQLFVYPDAWPTHLSWMALLLYLVGRGGGALALDRVLRIA</sequence>
<evidence type="ECO:0000313" key="8">
    <source>
        <dbReference type="EMBL" id="MDR6535522.1"/>
    </source>
</evidence>
<evidence type="ECO:0000256" key="4">
    <source>
        <dbReference type="ARBA" id="ARBA00022692"/>
    </source>
</evidence>
<dbReference type="PANTHER" id="PTHR33452">
    <property type="entry name" value="OXIDOREDUCTASE CATD-RELATED"/>
    <property type="match status" value="1"/>
</dbReference>
<comment type="caution">
    <text evidence="8">The sequence shown here is derived from an EMBL/GenBank/DDBJ whole genome shotgun (WGS) entry which is preliminary data.</text>
</comment>
<protein>
    <submittedName>
        <fullName evidence="8">Oxidoreductase</fullName>
    </submittedName>
</protein>
<evidence type="ECO:0000256" key="7">
    <source>
        <dbReference type="SAM" id="Phobius"/>
    </source>
</evidence>
<accession>A0ABU1NB37</accession>
<evidence type="ECO:0000256" key="6">
    <source>
        <dbReference type="ARBA" id="ARBA00023136"/>
    </source>
</evidence>
<dbReference type="InterPro" id="IPR032808">
    <property type="entry name" value="DoxX"/>
</dbReference>
<gene>
    <name evidence="8" type="ORF">J2739_001282</name>
</gene>
<evidence type="ECO:0000256" key="1">
    <source>
        <dbReference type="ARBA" id="ARBA00004651"/>
    </source>
</evidence>
<keyword evidence="4 7" id="KW-0812">Transmembrane</keyword>
<keyword evidence="3" id="KW-1003">Cell membrane</keyword>
<organism evidence="8 9">
    <name type="scientific">Variovorax soli</name>
    <dbReference type="NCBI Taxonomy" id="376815"/>
    <lineage>
        <taxon>Bacteria</taxon>
        <taxon>Pseudomonadati</taxon>
        <taxon>Pseudomonadota</taxon>
        <taxon>Betaproteobacteria</taxon>
        <taxon>Burkholderiales</taxon>
        <taxon>Comamonadaceae</taxon>
        <taxon>Variovorax</taxon>
    </lineage>
</organism>
<keyword evidence="6 7" id="KW-0472">Membrane</keyword>
<evidence type="ECO:0000313" key="9">
    <source>
        <dbReference type="Proteomes" id="UP001184230"/>
    </source>
</evidence>
<dbReference type="Proteomes" id="UP001184230">
    <property type="component" value="Unassembled WGS sequence"/>
</dbReference>
<evidence type="ECO:0000256" key="5">
    <source>
        <dbReference type="ARBA" id="ARBA00022989"/>
    </source>
</evidence>
<feature type="transmembrane region" description="Helical" evidence="7">
    <location>
        <begin position="99"/>
        <end position="124"/>
    </location>
</feature>
<comment type="similarity">
    <text evidence="2">Belongs to the DoxX family.</text>
</comment>
<name>A0ABU1NB37_9BURK</name>
<keyword evidence="9" id="KW-1185">Reference proteome</keyword>
<evidence type="ECO:0000256" key="2">
    <source>
        <dbReference type="ARBA" id="ARBA00006679"/>
    </source>
</evidence>
<dbReference type="Pfam" id="PF07681">
    <property type="entry name" value="DoxX"/>
    <property type="match status" value="1"/>
</dbReference>
<reference evidence="8 9" key="1">
    <citation type="submission" date="2023-07" db="EMBL/GenBank/DDBJ databases">
        <title>Sorghum-associated microbial communities from plants grown in Nebraska, USA.</title>
        <authorList>
            <person name="Schachtman D."/>
        </authorList>
    </citation>
    <scope>NUCLEOTIDE SEQUENCE [LARGE SCALE GENOMIC DNA]</scope>
    <source>
        <strain evidence="8 9">DS1781</strain>
    </source>
</reference>
<keyword evidence="5 7" id="KW-1133">Transmembrane helix</keyword>
<dbReference type="EMBL" id="JAVDRF010000002">
    <property type="protein sequence ID" value="MDR6535522.1"/>
    <property type="molecule type" value="Genomic_DNA"/>
</dbReference>